<dbReference type="AlphaFoldDB" id="A0A8J6APP3"/>
<dbReference type="SUPFAM" id="SSF143113">
    <property type="entry name" value="NAP-like"/>
    <property type="match status" value="1"/>
</dbReference>
<evidence type="ECO:0000313" key="2">
    <source>
        <dbReference type="EMBL" id="KAG8522767.1"/>
    </source>
</evidence>
<feature type="region of interest" description="Disordered" evidence="1">
    <location>
        <begin position="128"/>
        <end position="149"/>
    </location>
</feature>
<protein>
    <submittedName>
        <fullName evidence="2">Uncharacterized protein</fullName>
    </submittedName>
</protein>
<reference evidence="2" key="1">
    <citation type="journal article" date="2021" name="Evol. Appl.">
        <title>The genome of the Pyrenean desman and the effects of bottlenecks and inbreeding on the genomic landscape of an endangered species.</title>
        <authorList>
            <person name="Escoda L."/>
            <person name="Castresana J."/>
        </authorList>
    </citation>
    <scope>NUCLEOTIDE SEQUENCE</scope>
    <source>
        <strain evidence="2">IBE-C5619</strain>
    </source>
</reference>
<sequence length="149" mass="16214">MKEDTMRVLDIWSGRECFQGKRLQKGDVGALQTNHQPDDFSMDHLLAVGHGYYCSGSVTERVRDFMGSLTHSSLPCTMAPGVCLPVVPMVPLGGGSPFWLQIAGVDVLGEVIKDDIWPSPLQYYLVPDIDEEEKEGKDDDDGGGEGAGE</sequence>
<dbReference type="Proteomes" id="UP000700334">
    <property type="component" value="Unassembled WGS sequence"/>
</dbReference>
<organism evidence="2 3">
    <name type="scientific">Galemys pyrenaicus</name>
    <name type="common">Iberian desman</name>
    <name type="synonym">Pyrenean desman</name>
    <dbReference type="NCBI Taxonomy" id="202257"/>
    <lineage>
        <taxon>Eukaryota</taxon>
        <taxon>Metazoa</taxon>
        <taxon>Chordata</taxon>
        <taxon>Craniata</taxon>
        <taxon>Vertebrata</taxon>
        <taxon>Euteleostomi</taxon>
        <taxon>Mammalia</taxon>
        <taxon>Eutheria</taxon>
        <taxon>Laurasiatheria</taxon>
        <taxon>Eulipotyphla</taxon>
        <taxon>Talpidae</taxon>
        <taxon>Galemys</taxon>
    </lineage>
</organism>
<name>A0A8J6APP3_GALPY</name>
<evidence type="ECO:0000256" key="1">
    <source>
        <dbReference type="SAM" id="MobiDB-lite"/>
    </source>
</evidence>
<keyword evidence="3" id="KW-1185">Reference proteome</keyword>
<accession>A0A8J6APP3</accession>
<evidence type="ECO:0000313" key="3">
    <source>
        <dbReference type="Proteomes" id="UP000700334"/>
    </source>
</evidence>
<comment type="caution">
    <text evidence="2">The sequence shown here is derived from an EMBL/GenBank/DDBJ whole genome shotgun (WGS) entry which is preliminary data.</text>
</comment>
<gene>
    <name evidence="2" type="ORF">J0S82_004122</name>
</gene>
<dbReference type="InterPro" id="IPR037231">
    <property type="entry name" value="NAP-like_sf"/>
</dbReference>
<dbReference type="EMBL" id="JAGFMF010011431">
    <property type="protein sequence ID" value="KAG8522767.1"/>
    <property type="molecule type" value="Genomic_DNA"/>
</dbReference>
<proteinExistence type="predicted"/>